<feature type="non-terminal residue" evidence="1">
    <location>
        <position position="1"/>
    </location>
</feature>
<protein>
    <submittedName>
        <fullName evidence="1">Hydrogenase subunit</fullName>
    </submittedName>
</protein>
<gene>
    <name evidence="1" type="ORF">Q604_UNBC16189G0001</name>
</gene>
<organism evidence="1">
    <name type="scientific">human gut metagenome</name>
    <dbReference type="NCBI Taxonomy" id="408170"/>
    <lineage>
        <taxon>unclassified sequences</taxon>
        <taxon>metagenomes</taxon>
        <taxon>organismal metagenomes</taxon>
    </lineage>
</organism>
<proteinExistence type="predicted"/>
<evidence type="ECO:0000313" key="1">
    <source>
        <dbReference type="EMBL" id="ETJ29265.1"/>
    </source>
</evidence>
<name>W1XIF6_9ZZZZ</name>
<comment type="caution">
    <text evidence="1">The sequence shown here is derived from an EMBL/GenBank/DDBJ whole genome shotgun (WGS) entry which is preliminary data.</text>
</comment>
<sequence length="56" mass="6475">HNGRIFAFDSPIKVPLHSEALDNILKEIGINSIDDFKDKQKMSLFERDFNSNNVKK</sequence>
<dbReference type="AlphaFoldDB" id="W1XIF6"/>
<accession>W1XIF6</accession>
<reference evidence="1" key="1">
    <citation type="submission" date="2013-12" db="EMBL/GenBank/DDBJ databases">
        <title>A Varibaculum cambriense genome reconstructed from a premature infant gut community with otherwise low bacterial novelty that shifts toward anaerobic metabolism during the third week of life.</title>
        <authorList>
            <person name="Brown C.T."/>
            <person name="Sharon I."/>
            <person name="Thomas B.C."/>
            <person name="Castelle C.J."/>
            <person name="Morowitz M.J."/>
            <person name="Banfield J.F."/>
        </authorList>
    </citation>
    <scope>NUCLEOTIDE SEQUENCE</scope>
</reference>
<dbReference type="EMBL" id="AZMM01016189">
    <property type="protein sequence ID" value="ETJ29265.1"/>
    <property type="molecule type" value="Genomic_DNA"/>
</dbReference>